<reference evidence="2 3" key="1">
    <citation type="submission" date="2023-01" db="EMBL/GenBank/DDBJ databases">
        <title>Analysis of 21 Apiospora genomes using comparative genomics revels a genus with tremendous synthesis potential of carbohydrate active enzymes and secondary metabolites.</title>
        <authorList>
            <person name="Sorensen T."/>
        </authorList>
    </citation>
    <scope>NUCLEOTIDE SEQUENCE [LARGE SCALE GENOMIC DNA]</scope>
    <source>
        <strain evidence="2 3">CBS 24483</strain>
    </source>
</reference>
<dbReference type="PANTHER" id="PTHR38887:SF1">
    <property type="entry name" value="RAS MODIFICATION PROTEIN ERF4"/>
    <property type="match status" value="1"/>
</dbReference>
<comment type="caution">
    <text evidence="2">The sequence shown here is derived from an EMBL/GenBank/DDBJ whole genome shotgun (WGS) entry which is preliminary data.</text>
</comment>
<sequence>MLRGQRNADGGRQQRAGPVGMLVRGLATGIGLATESYQHHKQKKASKTAAGNDAEAAADADGELGSENEAHLSRQIDEVVWELDEAQDQLAGHDPAVPSTSTEQLSALADSFIRDHPPPRYEQQDGEEHHGQLALPVVITQRRPGSRTRGFVHAYSPLLADVGVDQATFLHFLDNLNKSVEPSPWIQAINLASFAGYAVPEPFTMIISMAVKRVADASSELHSRSRTNKFLDQVNESFFAPEDWSL</sequence>
<dbReference type="GeneID" id="92079587"/>
<organism evidence="2 3">
    <name type="scientific">Apiospora aurea</name>
    <dbReference type="NCBI Taxonomy" id="335848"/>
    <lineage>
        <taxon>Eukaryota</taxon>
        <taxon>Fungi</taxon>
        <taxon>Dikarya</taxon>
        <taxon>Ascomycota</taxon>
        <taxon>Pezizomycotina</taxon>
        <taxon>Sordariomycetes</taxon>
        <taxon>Xylariomycetidae</taxon>
        <taxon>Amphisphaeriales</taxon>
        <taxon>Apiosporaceae</taxon>
        <taxon>Apiospora</taxon>
    </lineage>
</organism>
<feature type="region of interest" description="Disordered" evidence="1">
    <location>
        <begin position="1"/>
        <end position="20"/>
    </location>
</feature>
<feature type="region of interest" description="Disordered" evidence="1">
    <location>
        <begin position="36"/>
        <end position="65"/>
    </location>
</feature>
<dbReference type="Proteomes" id="UP001391051">
    <property type="component" value="Unassembled WGS sequence"/>
</dbReference>
<name>A0ABR1QA47_9PEZI</name>
<evidence type="ECO:0000313" key="3">
    <source>
        <dbReference type="Proteomes" id="UP001391051"/>
    </source>
</evidence>
<accession>A0ABR1QA47</accession>
<dbReference type="PANTHER" id="PTHR38887">
    <property type="entry name" value="CHROMOSOME 21, WHOLE GENOME SHOTGUN SEQUENCE"/>
    <property type="match status" value="1"/>
</dbReference>
<evidence type="ECO:0000256" key="1">
    <source>
        <dbReference type="SAM" id="MobiDB-lite"/>
    </source>
</evidence>
<feature type="compositionally biased region" description="Acidic residues" evidence="1">
    <location>
        <begin position="56"/>
        <end position="65"/>
    </location>
</feature>
<evidence type="ECO:0000313" key="2">
    <source>
        <dbReference type="EMBL" id="KAK7949417.1"/>
    </source>
</evidence>
<dbReference type="EMBL" id="JAQQWE010000006">
    <property type="protein sequence ID" value="KAK7949417.1"/>
    <property type="molecule type" value="Genomic_DNA"/>
</dbReference>
<protein>
    <submittedName>
        <fullName evidence="2">Uncharacterized protein</fullName>
    </submittedName>
</protein>
<dbReference type="RefSeq" id="XP_066698923.1">
    <property type="nucleotide sequence ID" value="XM_066846525.1"/>
</dbReference>
<proteinExistence type="predicted"/>
<gene>
    <name evidence="2" type="ORF">PG986_010303</name>
</gene>
<dbReference type="InterPro" id="IPR053221">
    <property type="entry name" value="Burnettramic_acid_biosynth"/>
</dbReference>
<keyword evidence="3" id="KW-1185">Reference proteome</keyword>